<dbReference type="SUPFAM" id="SSF56281">
    <property type="entry name" value="Metallo-hydrolase/oxidoreductase"/>
    <property type="match status" value="1"/>
</dbReference>
<evidence type="ECO:0000313" key="3">
    <source>
        <dbReference type="EMBL" id="MXO85462.1"/>
    </source>
</evidence>
<dbReference type="Gene3D" id="3.60.15.10">
    <property type="entry name" value="Ribonuclease Z/Hydroxyacylglutathione hydrolase-like"/>
    <property type="match status" value="1"/>
</dbReference>
<comment type="caution">
    <text evidence="3">The sequence shown here is derived from an EMBL/GenBank/DDBJ whole genome shotgun (WGS) entry which is preliminary data.</text>
</comment>
<dbReference type="InterPro" id="IPR001279">
    <property type="entry name" value="Metallo-B-lactamas"/>
</dbReference>
<dbReference type="AlphaFoldDB" id="A0A844ZDY7"/>
<dbReference type="NCBIfam" id="NF012229">
    <property type="entry name" value="bla_class_B_core"/>
    <property type="match status" value="1"/>
</dbReference>
<accession>A0A844ZDY7</accession>
<dbReference type="RefSeq" id="WP_160681866.1">
    <property type="nucleotide sequence ID" value="NZ_WTYW01000001.1"/>
</dbReference>
<dbReference type="PANTHER" id="PTHR42951">
    <property type="entry name" value="METALLO-BETA-LACTAMASE DOMAIN-CONTAINING"/>
    <property type="match status" value="1"/>
</dbReference>
<evidence type="ECO:0000313" key="4">
    <source>
        <dbReference type="Proteomes" id="UP000433104"/>
    </source>
</evidence>
<sequence length="289" mass="30942">MPHPPVPPQAETHLGRTTGQQGWAAACRDSDEWDKPGPPFRIYGQSYYVGTCGISAILIASETGHTLIDTGTDAGARIVLDNIRALGFEPEDVTTILMSHEHFDHVGGMARIQAATSATILASAEAAEVLRRGLPSENDPQAGSNHPPFPPVTGAIEIVDEGPLSLSSRTVHAVPTPGHTRGAMSWAWRECEGEACETLVYIDSMNPISDNVFRFSDNPELVAAFVEAIEKIGSMRCGIALAPHPAAANLRPRLMGKAALIDSAGCRRYAETANERLTERLTREARDGG</sequence>
<dbReference type="NCBIfam" id="NF033105">
    <property type="entry name" value="bla_subclass_B3"/>
    <property type="match status" value="1"/>
</dbReference>
<dbReference type="EMBL" id="WTYW01000001">
    <property type="protein sequence ID" value="MXO85462.1"/>
    <property type="molecule type" value="Genomic_DNA"/>
</dbReference>
<proteinExistence type="predicted"/>
<evidence type="ECO:0000256" key="1">
    <source>
        <dbReference type="SAM" id="MobiDB-lite"/>
    </source>
</evidence>
<dbReference type="OrthoDB" id="9773738at2"/>
<evidence type="ECO:0000259" key="2">
    <source>
        <dbReference type="SMART" id="SM00849"/>
    </source>
</evidence>
<reference evidence="3 4" key="1">
    <citation type="submission" date="2019-12" db="EMBL/GenBank/DDBJ databases">
        <title>Genomic-based taxomic classification of the family Erythrobacteraceae.</title>
        <authorList>
            <person name="Xu L."/>
        </authorList>
    </citation>
    <scope>NUCLEOTIDE SEQUENCE [LARGE SCALE GENOMIC DNA]</scope>
    <source>
        <strain evidence="3 4">MCCC 1A09962</strain>
    </source>
</reference>
<keyword evidence="4" id="KW-1185">Reference proteome</keyword>
<dbReference type="SMART" id="SM00849">
    <property type="entry name" value="Lactamase_B"/>
    <property type="match status" value="1"/>
</dbReference>
<dbReference type="InterPro" id="IPR050855">
    <property type="entry name" value="NDM-1-like"/>
</dbReference>
<gene>
    <name evidence="3" type="primary">bla</name>
    <name evidence="3" type="ORF">GRI38_05405</name>
</gene>
<organism evidence="3 4">
    <name type="scientific">Parapontixanthobacter aurantiacus</name>
    <dbReference type="NCBI Taxonomy" id="1463599"/>
    <lineage>
        <taxon>Bacteria</taxon>
        <taxon>Pseudomonadati</taxon>
        <taxon>Pseudomonadota</taxon>
        <taxon>Alphaproteobacteria</taxon>
        <taxon>Sphingomonadales</taxon>
        <taxon>Erythrobacteraceae</taxon>
        <taxon>Parapontixanthobacter</taxon>
    </lineage>
</organism>
<feature type="region of interest" description="Disordered" evidence="1">
    <location>
        <begin position="1"/>
        <end position="20"/>
    </location>
</feature>
<dbReference type="Pfam" id="PF00753">
    <property type="entry name" value="Lactamase_B"/>
    <property type="match status" value="1"/>
</dbReference>
<dbReference type="Proteomes" id="UP000433104">
    <property type="component" value="Unassembled WGS sequence"/>
</dbReference>
<name>A0A844ZDY7_9SPHN</name>
<feature type="domain" description="Metallo-beta-lactamase" evidence="2">
    <location>
        <begin position="53"/>
        <end position="244"/>
    </location>
</feature>
<dbReference type="InterPro" id="IPR036866">
    <property type="entry name" value="RibonucZ/Hydroxyglut_hydro"/>
</dbReference>
<protein>
    <submittedName>
        <fullName evidence="3">Subclass B3 metallo-beta-lactamase</fullName>
    </submittedName>
</protein>